<keyword evidence="1" id="KW-0732">Signal</keyword>
<dbReference type="AlphaFoldDB" id="A0A3D8RY24"/>
<name>A0A3D8RY24_9EURO</name>
<keyword evidence="3" id="KW-1185">Reference proteome</keyword>
<organism evidence="2 3">
    <name type="scientific">Aspergillus mulundensis</name>
    <dbReference type="NCBI Taxonomy" id="1810919"/>
    <lineage>
        <taxon>Eukaryota</taxon>
        <taxon>Fungi</taxon>
        <taxon>Dikarya</taxon>
        <taxon>Ascomycota</taxon>
        <taxon>Pezizomycotina</taxon>
        <taxon>Eurotiomycetes</taxon>
        <taxon>Eurotiomycetidae</taxon>
        <taxon>Eurotiales</taxon>
        <taxon>Aspergillaceae</taxon>
        <taxon>Aspergillus</taxon>
        <taxon>Aspergillus subgen. Nidulantes</taxon>
    </lineage>
</organism>
<feature type="chain" id="PRO_5017537830" description="Cyanovirin-N domain-containing protein" evidence="1">
    <location>
        <begin position="19"/>
        <end position="118"/>
    </location>
</feature>
<feature type="signal peptide" evidence="1">
    <location>
        <begin position="1"/>
        <end position="18"/>
    </location>
</feature>
<dbReference type="Proteomes" id="UP000256690">
    <property type="component" value="Unassembled WGS sequence"/>
</dbReference>
<dbReference type="EMBL" id="PVWQ01000006">
    <property type="protein sequence ID" value="RDW78916.1"/>
    <property type="molecule type" value="Genomic_DNA"/>
</dbReference>
<protein>
    <recommendedName>
        <fullName evidence="4">Cyanovirin-N domain-containing protein</fullName>
    </recommendedName>
</protein>
<reference evidence="2 3" key="1">
    <citation type="journal article" date="2018" name="IMA Fungus">
        <title>IMA Genome-F 9: Draft genome sequence of Annulohypoxylon stygium, Aspergillus mulundensis, Berkeleyomyces basicola (syn. Thielaviopsis basicola), Ceratocystis smalleyi, two Cercospora beticola strains, Coleophoma cylindrospora, Fusarium fracticaudum, Phialophora cf. hyalina, and Morchella septimelata.</title>
        <authorList>
            <person name="Wingfield B.D."/>
            <person name="Bills G.F."/>
            <person name="Dong Y."/>
            <person name="Huang W."/>
            <person name="Nel W.J."/>
            <person name="Swalarsk-Parry B.S."/>
            <person name="Vaghefi N."/>
            <person name="Wilken P.M."/>
            <person name="An Z."/>
            <person name="de Beer Z.W."/>
            <person name="De Vos L."/>
            <person name="Chen L."/>
            <person name="Duong T.A."/>
            <person name="Gao Y."/>
            <person name="Hammerbacher A."/>
            <person name="Kikkert J.R."/>
            <person name="Li Y."/>
            <person name="Li H."/>
            <person name="Li K."/>
            <person name="Li Q."/>
            <person name="Liu X."/>
            <person name="Ma X."/>
            <person name="Naidoo K."/>
            <person name="Pethybridge S.J."/>
            <person name="Sun J."/>
            <person name="Steenkamp E.T."/>
            <person name="van der Nest M.A."/>
            <person name="van Wyk S."/>
            <person name="Wingfield M.J."/>
            <person name="Xiong C."/>
            <person name="Yue Q."/>
            <person name="Zhang X."/>
        </authorList>
    </citation>
    <scope>NUCLEOTIDE SEQUENCE [LARGE SCALE GENOMIC DNA]</scope>
    <source>
        <strain evidence="2 3">DSM 5745</strain>
    </source>
</reference>
<dbReference type="OrthoDB" id="4423022at2759"/>
<sequence length="118" mass="12515">MQLKTLLPILSVVAGTSATLTVSFSGFYYASCATPSIMAANLFSGACDPVQNLPIQSFSAHVYSGTCDDASTSPVLKLYTQSGCGEDSLYGEYELSDEETCFDFAESETFVSGEVVCQ</sequence>
<evidence type="ECO:0000256" key="1">
    <source>
        <dbReference type="SAM" id="SignalP"/>
    </source>
</evidence>
<evidence type="ECO:0008006" key="4">
    <source>
        <dbReference type="Google" id="ProtNLM"/>
    </source>
</evidence>
<proteinExistence type="predicted"/>
<dbReference type="GeneID" id="38116138"/>
<evidence type="ECO:0000313" key="2">
    <source>
        <dbReference type="EMBL" id="RDW78916.1"/>
    </source>
</evidence>
<accession>A0A3D8RY24</accession>
<dbReference type="RefSeq" id="XP_026603616.1">
    <property type="nucleotide sequence ID" value="XM_026747784.1"/>
</dbReference>
<gene>
    <name evidence="2" type="ORF">DSM5745_05768</name>
</gene>
<evidence type="ECO:0000313" key="3">
    <source>
        <dbReference type="Proteomes" id="UP000256690"/>
    </source>
</evidence>
<comment type="caution">
    <text evidence="2">The sequence shown here is derived from an EMBL/GenBank/DDBJ whole genome shotgun (WGS) entry which is preliminary data.</text>
</comment>